<keyword evidence="2" id="KW-1185">Reference proteome</keyword>
<dbReference type="EMBL" id="JBHSLL010000052">
    <property type="protein sequence ID" value="MFC5387105.1"/>
    <property type="molecule type" value="Genomic_DNA"/>
</dbReference>
<reference evidence="2" key="1">
    <citation type="journal article" date="2019" name="Int. J. Syst. Evol. Microbiol.">
        <title>The Global Catalogue of Microorganisms (GCM) 10K type strain sequencing project: providing services to taxonomists for standard genome sequencing and annotation.</title>
        <authorList>
            <consortium name="The Broad Institute Genomics Platform"/>
            <consortium name="The Broad Institute Genome Sequencing Center for Infectious Disease"/>
            <person name="Wu L."/>
            <person name="Ma J."/>
        </authorList>
    </citation>
    <scope>NUCLEOTIDE SEQUENCE [LARGE SCALE GENOMIC DNA]</scope>
    <source>
        <strain evidence="2">CGMCC 4.1415</strain>
    </source>
</reference>
<sequence length="47" mass="4944">MNIIEMPHAEFIDCYLLSAPVSPAGEKATKMPQATDSANIVAGSIPI</sequence>
<evidence type="ECO:0000313" key="2">
    <source>
        <dbReference type="Proteomes" id="UP001596016"/>
    </source>
</evidence>
<protein>
    <submittedName>
        <fullName evidence="1">Uncharacterized protein</fullName>
    </submittedName>
</protein>
<accession>A0ABW0H1F3</accession>
<gene>
    <name evidence="1" type="ORF">ACFPLB_14160</name>
</gene>
<dbReference type="Proteomes" id="UP001596016">
    <property type="component" value="Unassembled WGS sequence"/>
</dbReference>
<name>A0ABW0H1F3_9HYPH</name>
<evidence type="ECO:0000313" key="1">
    <source>
        <dbReference type="EMBL" id="MFC5387105.1"/>
    </source>
</evidence>
<organism evidence="1 2">
    <name type="scientific">Aquamicrobium segne</name>
    <dbReference type="NCBI Taxonomy" id="469547"/>
    <lineage>
        <taxon>Bacteria</taxon>
        <taxon>Pseudomonadati</taxon>
        <taxon>Pseudomonadota</taxon>
        <taxon>Alphaproteobacteria</taxon>
        <taxon>Hyphomicrobiales</taxon>
        <taxon>Phyllobacteriaceae</taxon>
        <taxon>Aquamicrobium</taxon>
    </lineage>
</organism>
<dbReference type="RefSeq" id="WP_378230746.1">
    <property type="nucleotide sequence ID" value="NZ_JBHSLL010000052.1"/>
</dbReference>
<comment type="caution">
    <text evidence="1">The sequence shown here is derived from an EMBL/GenBank/DDBJ whole genome shotgun (WGS) entry which is preliminary data.</text>
</comment>
<proteinExistence type="predicted"/>